<dbReference type="InterPro" id="IPR051745">
    <property type="entry name" value="Intracell_Transport_Effector"/>
</dbReference>
<feature type="compositionally biased region" description="Basic and acidic residues" evidence="1">
    <location>
        <begin position="554"/>
        <end position="564"/>
    </location>
</feature>
<dbReference type="Pfam" id="PF02318">
    <property type="entry name" value="FYVE_2"/>
    <property type="match status" value="1"/>
</dbReference>
<dbReference type="Proteomes" id="UP001642483">
    <property type="component" value="Unassembled WGS sequence"/>
</dbReference>
<comment type="caution">
    <text evidence="3">The sequence shown here is derived from an EMBL/GenBank/DDBJ whole genome shotgun (WGS) entry which is preliminary data.</text>
</comment>
<feature type="compositionally biased region" description="Polar residues" evidence="1">
    <location>
        <begin position="779"/>
        <end position="790"/>
    </location>
</feature>
<dbReference type="EMBL" id="CAWYQH010000013">
    <property type="protein sequence ID" value="CAK8674397.1"/>
    <property type="molecule type" value="Genomic_DNA"/>
</dbReference>
<feature type="region of interest" description="Disordered" evidence="1">
    <location>
        <begin position="915"/>
        <end position="965"/>
    </location>
</feature>
<protein>
    <recommendedName>
        <fullName evidence="2">RabBD domain-containing protein</fullName>
    </recommendedName>
</protein>
<feature type="compositionally biased region" description="Polar residues" evidence="1">
    <location>
        <begin position="867"/>
        <end position="879"/>
    </location>
</feature>
<feature type="region of interest" description="Disordered" evidence="1">
    <location>
        <begin position="539"/>
        <end position="696"/>
    </location>
</feature>
<feature type="domain" description="RabBD" evidence="2">
    <location>
        <begin position="4"/>
        <end position="118"/>
    </location>
</feature>
<feature type="compositionally biased region" description="Polar residues" evidence="1">
    <location>
        <begin position="1179"/>
        <end position="1190"/>
    </location>
</feature>
<feature type="compositionally biased region" description="Low complexity" evidence="1">
    <location>
        <begin position="1084"/>
        <end position="1094"/>
    </location>
</feature>
<evidence type="ECO:0000313" key="3">
    <source>
        <dbReference type="EMBL" id="CAK8674397.1"/>
    </source>
</evidence>
<feature type="region of interest" description="Disordered" evidence="1">
    <location>
        <begin position="140"/>
        <end position="181"/>
    </location>
</feature>
<proteinExistence type="predicted"/>
<dbReference type="InterPro" id="IPR011011">
    <property type="entry name" value="Znf_FYVE_PHD"/>
</dbReference>
<organism evidence="3 4">
    <name type="scientific">Clavelina lepadiformis</name>
    <name type="common">Light-bulb sea squirt</name>
    <name type="synonym">Ascidia lepadiformis</name>
    <dbReference type="NCBI Taxonomy" id="159417"/>
    <lineage>
        <taxon>Eukaryota</taxon>
        <taxon>Metazoa</taxon>
        <taxon>Chordata</taxon>
        <taxon>Tunicata</taxon>
        <taxon>Ascidiacea</taxon>
        <taxon>Aplousobranchia</taxon>
        <taxon>Clavelinidae</taxon>
        <taxon>Clavelina</taxon>
    </lineage>
</organism>
<evidence type="ECO:0000313" key="4">
    <source>
        <dbReference type="Proteomes" id="UP001642483"/>
    </source>
</evidence>
<feature type="region of interest" description="Disordered" evidence="1">
    <location>
        <begin position="773"/>
        <end position="813"/>
    </location>
</feature>
<feature type="region of interest" description="Disordered" evidence="1">
    <location>
        <begin position="854"/>
        <end position="882"/>
    </location>
</feature>
<reference evidence="3 4" key="1">
    <citation type="submission" date="2024-02" db="EMBL/GenBank/DDBJ databases">
        <authorList>
            <person name="Daric V."/>
            <person name="Darras S."/>
        </authorList>
    </citation>
    <scope>NUCLEOTIDE SEQUENCE [LARGE SCALE GENOMIC DNA]</scope>
</reference>
<accession>A0ABP0F3U6</accession>
<keyword evidence="4" id="KW-1185">Reference proteome</keyword>
<feature type="compositionally biased region" description="Basic and acidic residues" evidence="1">
    <location>
        <begin position="664"/>
        <end position="673"/>
    </location>
</feature>
<dbReference type="PANTHER" id="PTHR14555">
    <property type="entry name" value="MYELIN-ASSOCIATED OLIGODENDROCYTIC BASIC PROTEIN MOBP -RELATED"/>
    <property type="match status" value="1"/>
</dbReference>
<dbReference type="PROSITE" id="PS50916">
    <property type="entry name" value="RABBD"/>
    <property type="match status" value="1"/>
</dbReference>
<evidence type="ECO:0000259" key="2">
    <source>
        <dbReference type="PROSITE" id="PS50916"/>
    </source>
</evidence>
<evidence type="ECO:0000256" key="1">
    <source>
        <dbReference type="SAM" id="MobiDB-lite"/>
    </source>
</evidence>
<dbReference type="InterPro" id="IPR010911">
    <property type="entry name" value="Rab_BD"/>
</dbReference>
<feature type="compositionally biased region" description="Acidic residues" evidence="1">
    <location>
        <begin position="674"/>
        <end position="695"/>
    </location>
</feature>
<gene>
    <name evidence="3" type="ORF">CVLEPA_LOCUS4099</name>
</gene>
<feature type="compositionally biased region" description="Basic and acidic residues" evidence="1">
    <location>
        <begin position="623"/>
        <end position="636"/>
    </location>
</feature>
<feature type="compositionally biased region" description="Basic and acidic residues" evidence="1">
    <location>
        <begin position="709"/>
        <end position="723"/>
    </location>
</feature>
<feature type="region of interest" description="Disordered" evidence="1">
    <location>
        <begin position="709"/>
        <end position="750"/>
    </location>
</feature>
<feature type="compositionally biased region" description="Polar residues" evidence="1">
    <location>
        <begin position="1011"/>
        <end position="1028"/>
    </location>
</feature>
<sequence length="1199" mass="134708">MGRKLDLSNLTEDEQSRILQVIQRDFDLRKNETKRLGHLNDVTKEETRESDQSKCVNCGTTFMWIFHPKVQCRLCQSYFCKNSESCGVHDVSNDVWFCLFCHNKRQIQLMTLDWFYSQLKGKFRRHGGAKIVREFYKRRKNLSTDTPPEKPPRTHQKHTDETSSEGTNASDIPINKDSSETEVGRLTDASLRAQIEETLAAVLVPKLDEIKGSYSKSSDKESLKLVEEVLEKLLHQASNETIEEADDALMWRYLKDHKQSVIIRIMRELTESTPSTAGINSSYSSVRDVETMTDASDSEIESLLSASGSLRSRPSSSQMAPLSDRLSAFEPDSMVKHGNQVPGSSQTGIIQSVWKKDEIIAEAEIESAMAEIFKNDEKSRGKEFSTELKFTAVGVEANFDKTIERNSSRSESESDDYVIDDNWVFPGGRQSLALKKQPTYVPVSDSPTAYEHARRQMLSTSYDDVDNYVIEDSIEPVNVKKNLCEVDANNCQSGDVSSFSSIRKTRSVCDVVDDEILKSLNQELNAVKHERKKINQNKIEVDEKKVIPPNRSQNDVHRNKRNSDDSAYSSDVSKTRASDSSSLDGSIKDRAPRLVVPERFSTKGVSPRPIRLDEHTTIMNQDDPLHELKVFQKLPDDDGSFSSNDDKISDITGDLPDDDNSSDASHKNARNDDDTMTDESSNDEEMHDVSTSDDQDYVHDDVVALSHEETQAIDDASRKRDAINDDATNNYDETHNSSQRYSMQSSVEDETEMMKRKTINDIVQELKDAGLRGDKTQFKRSSLNIQPRQQSRSKVLKESVKVSKRRSTPARPTQELDFSLYGFTVDPAKYKKSDKPGKVKREVSISSLVLSDSELASPDEATPPKKINSSDQDVTSIPSVAQRRSIFAGNDVSRNDVTMPPRFVENDVKQEIASIETSSKTIRDNESDVSSATYEKSGYDADNSVMTSETESSHSHSDTSSLSRREALTREELAALPSVVQRRSLFLESKDSSSFEQNKARPIIELRRAQMTSLQRNSESTRSYSVSDVESIKSETDDVDEPEYVTSNVPDKIDPDIPRPLPRLGTNNISSDPPKHVPSYDVRMTSSASSMTSSKNDEADSDANSLANEKFVVGRKNISLTSENVLQHSDDVIAEKRAWTPEPEERAKNFLTIKKEFDRGTPLRGSLTMRGSRAPPPNQNQVKESASGNGRKTLFTLKL</sequence>
<name>A0ABP0F3U6_CLALP</name>
<feature type="region of interest" description="Disordered" evidence="1">
    <location>
        <begin position="1011"/>
        <end position="1103"/>
    </location>
</feature>
<feature type="compositionally biased region" description="Basic and acidic residues" evidence="1">
    <location>
        <begin position="951"/>
        <end position="965"/>
    </location>
</feature>
<feature type="region of interest" description="Disordered" evidence="1">
    <location>
        <begin position="1161"/>
        <end position="1199"/>
    </location>
</feature>
<dbReference type="Gene3D" id="3.30.40.10">
    <property type="entry name" value="Zinc/RING finger domain, C3HC4 (zinc finger)"/>
    <property type="match status" value="1"/>
</dbReference>
<dbReference type="InterPro" id="IPR041282">
    <property type="entry name" value="FYVE_2"/>
</dbReference>
<feature type="compositionally biased region" description="Basic and acidic residues" evidence="1">
    <location>
        <begin position="147"/>
        <end position="161"/>
    </location>
</feature>
<dbReference type="SUPFAM" id="SSF57903">
    <property type="entry name" value="FYVE/PHD zinc finger"/>
    <property type="match status" value="1"/>
</dbReference>
<dbReference type="PANTHER" id="PTHR14555:SF3">
    <property type="entry name" value="RABBD DOMAIN-CONTAINING PROTEIN"/>
    <property type="match status" value="1"/>
</dbReference>
<feature type="compositionally biased region" description="Polar residues" evidence="1">
    <location>
        <begin position="726"/>
        <end position="746"/>
    </location>
</feature>
<dbReference type="InterPro" id="IPR013083">
    <property type="entry name" value="Znf_RING/FYVE/PHD"/>
</dbReference>